<protein>
    <submittedName>
        <fullName evidence="1">Uncharacterized protein</fullName>
    </submittedName>
</protein>
<comment type="caution">
    <text evidence="1">The sequence shown here is derived from an EMBL/GenBank/DDBJ whole genome shotgun (WGS) entry which is preliminary data.</text>
</comment>
<dbReference type="AlphaFoldDB" id="A0A327LWA5"/>
<keyword evidence="2" id="KW-1185">Reference proteome</keyword>
<name>A0A327LWA5_9PROT</name>
<organism evidence="1 2">
    <name type="scientific">Roseicella frigidaeris</name>
    <dbReference type="NCBI Taxonomy" id="2230885"/>
    <lineage>
        <taxon>Bacteria</taxon>
        <taxon>Pseudomonadati</taxon>
        <taxon>Pseudomonadota</taxon>
        <taxon>Alphaproteobacteria</taxon>
        <taxon>Acetobacterales</taxon>
        <taxon>Roseomonadaceae</taxon>
        <taxon>Roseicella</taxon>
    </lineage>
</organism>
<gene>
    <name evidence="1" type="ORF">DOO78_26490</name>
</gene>
<dbReference type="Proteomes" id="UP000249065">
    <property type="component" value="Unassembled WGS sequence"/>
</dbReference>
<dbReference type="EMBL" id="QLIX01000060">
    <property type="protein sequence ID" value="RAI54092.1"/>
    <property type="molecule type" value="Genomic_DNA"/>
</dbReference>
<reference evidence="2" key="1">
    <citation type="submission" date="2018-06" db="EMBL/GenBank/DDBJ databases">
        <authorList>
            <person name="Khan S.A."/>
        </authorList>
    </citation>
    <scope>NUCLEOTIDE SEQUENCE [LARGE SCALE GENOMIC DNA]</scope>
    <source>
        <strain evidence="2">DB-1506</strain>
    </source>
</reference>
<evidence type="ECO:0000313" key="1">
    <source>
        <dbReference type="EMBL" id="RAI54092.1"/>
    </source>
</evidence>
<sequence>MRPHSSLGYTAANQASVLRGLAVSSTAHRAGGALDLFWKGGPSLRLPRPHGVGNLGPVLMIYDAASLVRQSNSRQRLAPGAAVGNGGLGIPSIAGTLARPYAPGRPHGFRGSMKSPSGGVRNQGFPLGTRSSPPTGLPGAWPRDRLGGGWGFYR</sequence>
<evidence type="ECO:0000313" key="2">
    <source>
        <dbReference type="Proteomes" id="UP000249065"/>
    </source>
</evidence>
<accession>A0A327LWA5</accession>
<proteinExistence type="predicted"/>